<keyword evidence="5" id="KW-0539">Nucleus</keyword>
<keyword evidence="2" id="KW-0805">Transcription regulation</keyword>
<feature type="domain" description="PAS" evidence="6">
    <location>
        <begin position="277"/>
        <end position="340"/>
    </location>
</feature>
<dbReference type="SUPFAM" id="SSF55785">
    <property type="entry name" value="PYP-like sensor domain (PAS domain)"/>
    <property type="match status" value="2"/>
</dbReference>
<dbReference type="GO" id="GO:0046983">
    <property type="term" value="F:protein dimerization activity"/>
    <property type="evidence" value="ECO:0007669"/>
    <property type="project" value="InterPro"/>
</dbReference>
<evidence type="ECO:0000313" key="8">
    <source>
        <dbReference type="EnsemblMetazoa" id="GAUT001674-PA"/>
    </source>
</evidence>
<dbReference type="GO" id="GO:0045944">
    <property type="term" value="P:positive regulation of transcription by RNA polymerase II"/>
    <property type="evidence" value="ECO:0007669"/>
    <property type="project" value="UniProtKB-ARBA"/>
</dbReference>
<evidence type="ECO:0000256" key="1">
    <source>
        <dbReference type="ARBA" id="ARBA00022737"/>
    </source>
</evidence>
<dbReference type="VEuPathDB" id="VectorBase:GAUT001674"/>
<evidence type="ECO:0000256" key="4">
    <source>
        <dbReference type="ARBA" id="ARBA00023163"/>
    </source>
</evidence>
<dbReference type="PROSITE" id="PS50112">
    <property type="entry name" value="PAS"/>
    <property type="match status" value="1"/>
</dbReference>
<dbReference type="Proteomes" id="UP000078200">
    <property type="component" value="Unassembled WGS sequence"/>
</dbReference>
<dbReference type="Gene3D" id="4.10.280.10">
    <property type="entry name" value="Helix-loop-helix DNA-binding domain"/>
    <property type="match status" value="1"/>
</dbReference>
<dbReference type="PANTHER" id="PTHR23042">
    <property type="entry name" value="CIRCADIAN PROTEIN CLOCK/ARNT/BMAL/PAS"/>
    <property type="match status" value="1"/>
</dbReference>
<keyword evidence="4" id="KW-0804">Transcription</keyword>
<dbReference type="GO" id="GO:0005634">
    <property type="term" value="C:nucleus"/>
    <property type="evidence" value="ECO:0007669"/>
    <property type="project" value="InterPro"/>
</dbReference>
<dbReference type="Gene3D" id="3.30.450.20">
    <property type="entry name" value="PAS domain"/>
    <property type="match status" value="2"/>
</dbReference>
<proteinExistence type="predicted"/>
<dbReference type="InterPro" id="IPR011598">
    <property type="entry name" value="bHLH_dom"/>
</dbReference>
<dbReference type="CDD" id="cd00130">
    <property type="entry name" value="PAS"/>
    <property type="match status" value="2"/>
</dbReference>
<dbReference type="InterPro" id="IPR001067">
    <property type="entry name" value="Nuc_translocat"/>
</dbReference>
<dbReference type="GO" id="GO:0003677">
    <property type="term" value="F:DNA binding"/>
    <property type="evidence" value="ECO:0007669"/>
    <property type="project" value="UniProtKB-KW"/>
</dbReference>
<accession>A0A1A9UE24</accession>
<dbReference type="GO" id="GO:0005667">
    <property type="term" value="C:transcription regulator complex"/>
    <property type="evidence" value="ECO:0007669"/>
    <property type="project" value="InterPro"/>
</dbReference>
<evidence type="ECO:0000313" key="9">
    <source>
        <dbReference type="Proteomes" id="UP000078200"/>
    </source>
</evidence>
<feature type="domain" description="BHLH" evidence="7">
    <location>
        <begin position="213"/>
        <end position="266"/>
    </location>
</feature>
<dbReference type="InterPro" id="IPR036638">
    <property type="entry name" value="HLH_DNA-bd_sf"/>
</dbReference>
<evidence type="ECO:0000256" key="5">
    <source>
        <dbReference type="ARBA" id="ARBA00023242"/>
    </source>
</evidence>
<reference evidence="8" key="1">
    <citation type="submission" date="2020-05" db="UniProtKB">
        <authorList>
            <consortium name="EnsemblMetazoa"/>
        </authorList>
    </citation>
    <scope>IDENTIFICATION</scope>
    <source>
        <strain evidence="8">TTRI</strain>
    </source>
</reference>
<dbReference type="STRING" id="7395.A0A1A9UE24"/>
<evidence type="ECO:0000259" key="7">
    <source>
        <dbReference type="PROSITE" id="PS50888"/>
    </source>
</evidence>
<dbReference type="InterPro" id="IPR035965">
    <property type="entry name" value="PAS-like_dom_sf"/>
</dbReference>
<keyword evidence="3" id="KW-0238">DNA-binding</keyword>
<dbReference type="SMART" id="SM00353">
    <property type="entry name" value="HLH"/>
    <property type="match status" value="1"/>
</dbReference>
<dbReference type="GO" id="GO:0003700">
    <property type="term" value="F:DNA-binding transcription factor activity"/>
    <property type="evidence" value="ECO:0007669"/>
    <property type="project" value="InterPro"/>
</dbReference>
<organism evidence="8 9">
    <name type="scientific">Glossina austeni</name>
    <name type="common">Savannah tsetse fly</name>
    <dbReference type="NCBI Taxonomy" id="7395"/>
    <lineage>
        <taxon>Eukaryota</taxon>
        <taxon>Metazoa</taxon>
        <taxon>Ecdysozoa</taxon>
        <taxon>Arthropoda</taxon>
        <taxon>Hexapoda</taxon>
        <taxon>Insecta</taxon>
        <taxon>Pterygota</taxon>
        <taxon>Neoptera</taxon>
        <taxon>Endopterygota</taxon>
        <taxon>Diptera</taxon>
        <taxon>Brachycera</taxon>
        <taxon>Muscomorpha</taxon>
        <taxon>Hippoboscoidea</taxon>
        <taxon>Glossinidae</taxon>
        <taxon>Glossina</taxon>
    </lineage>
</organism>
<evidence type="ECO:0000256" key="3">
    <source>
        <dbReference type="ARBA" id="ARBA00023125"/>
    </source>
</evidence>
<keyword evidence="1" id="KW-0677">Repeat</keyword>
<dbReference type="InterPro" id="IPR000014">
    <property type="entry name" value="PAS"/>
</dbReference>
<dbReference type="Pfam" id="PF14598">
    <property type="entry name" value="PAS_11"/>
    <property type="match status" value="1"/>
</dbReference>
<evidence type="ECO:0000256" key="2">
    <source>
        <dbReference type="ARBA" id="ARBA00023015"/>
    </source>
</evidence>
<keyword evidence="9" id="KW-1185">Reference proteome</keyword>
<protein>
    <submittedName>
        <fullName evidence="8">Uncharacterized protein</fullName>
    </submittedName>
</protein>
<dbReference type="PRINTS" id="PR00785">
    <property type="entry name" value="NCTRNSLOCATR"/>
</dbReference>
<dbReference type="Pfam" id="PF00010">
    <property type="entry name" value="HLH"/>
    <property type="match status" value="1"/>
</dbReference>
<dbReference type="GO" id="GO:0005737">
    <property type="term" value="C:cytoplasm"/>
    <property type="evidence" value="ECO:0007669"/>
    <property type="project" value="InterPro"/>
</dbReference>
<dbReference type="AlphaFoldDB" id="A0A1A9UE24"/>
<dbReference type="InterPro" id="IPR050933">
    <property type="entry name" value="Circadian_TF"/>
</dbReference>
<dbReference type="CDD" id="cd11391">
    <property type="entry name" value="bHLH_PAS"/>
    <property type="match status" value="1"/>
</dbReference>
<dbReference type="SMART" id="SM00091">
    <property type="entry name" value="PAS"/>
    <property type="match status" value="2"/>
</dbReference>
<dbReference type="FunFam" id="3.30.450.20:FF:000105">
    <property type="entry name" value="Uncharacterized protein, isoform A"/>
    <property type="match status" value="1"/>
</dbReference>
<evidence type="ECO:0000259" key="6">
    <source>
        <dbReference type="PROSITE" id="PS50112"/>
    </source>
</evidence>
<dbReference type="SUPFAM" id="SSF47459">
    <property type="entry name" value="HLH, helix-loop-helix DNA-binding domain"/>
    <property type="match status" value="1"/>
</dbReference>
<name>A0A1A9UE24_GLOAU</name>
<sequence>MNCLDSDAVNTESVIQSRIQNDLSHKEELKTKTNQLASEHNAADAAFEDVANCDIETNNESHELNNYSNWYREDATCLPNDNSSHLDCYYSDYSSNEHNDYPKDLTLSNDRRYDQNEIVLVPRSSSTMHLNFYVPSISTPPFDAPPKNASLLNTVSRHASDIAGTNSTSITDNFQPNMWHPNIPLGPYRSYSNQNYGQLPHEHLIDMFQLTNSGREARNRAEKNRRDRLNGSIQELSTLVPHVAESPRRVDKIAVLRFATHGLRLKHVFGKTSNNHSPQTTDALMKLLDSFFLTLTCNGQIVLVSSSVEQHLGHCQADLYGQNILSITHPEDQNMLRHKLIPTDLEALFDIQSDDEADEHRARTEAEEEDIDRRLREDKRSFTVRLARAGPRSEPTTYELIKIDGNFRRSDMAPRGCNPGSCPVNMPIMRRGRSREDALPTHAIGGNDIVNALFIIMGLPVFAINLLIQELIAVGRIVRPPSIHRSIEHHKLEYKTRHLIDGRIVDCDQRISIVAGYMKDEVRNLSPFTFIHQDDVKWVIVALRQMYDCNSSYGESTYRLFTRNGKIIYLHTKGFLEIEKETNKVHSFICVNTLLDEEEGKRRVIDMKNKFSIIINKKIPQSSVDVPASENPQQLERAVLCLIQNLQKTASDENSSERPTASNCINYTNCNHVSYPERVNSNSAQIRCTKTPPLALVPPAPETIKPSIVKSVGVIKLTAAKHLRVDDDQPPMDLNTTTSPNNIDQATSAEVLSNDEDVDNTNFIDEPASHARKRKCSYNKSTSEPYDYSLPVQRRAIESVLSDSLHQLDNRLNQQLCAAIEIRDQGQKHEIPHAEERIADIMKEHKKQRDMYFNITTEFELHRQTEIKNVPAIDIELSKEFSNDTNLPP</sequence>
<dbReference type="PROSITE" id="PS50888">
    <property type="entry name" value="BHLH"/>
    <property type="match status" value="1"/>
</dbReference>
<dbReference type="EnsemblMetazoa" id="GAUT001674-RA">
    <property type="protein sequence ID" value="GAUT001674-PA"/>
    <property type="gene ID" value="GAUT001674"/>
</dbReference>